<feature type="compositionally biased region" description="Pro residues" evidence="1">
    <location>
        <begin position="51"/>
        <end position="74"/>
    </location>
</feature>
<protein>
    <submittedName>
        <fullName evidence="2">Uncharacterized protein</fullName>
    </submittedName>
</protein>
<accession>A0ABU2LBE2</accession>
<name>A0ABU2LBE2_9ACTN</name>
<evidence type="ECO:0000313" key="3">
    <source>
        <dbReference type="Proteomes" id="UP001183388"/>
    </source>
</evidence>
<feature type="compositionally biased region" description="Basic residues" evidence="1">
    <location>
        <begin position="1"/>
        <end position="18"/>
    </location>
</feature>
<organism evidence="2 3">
    <name type="scientific">Streptomyces boetiae</name>
    <dbReference type="NCBI Taxonomy" id="3075541"/>
    <lineage>
        <taxon>Bacteria</taxon>
        <taxon>Bacillati</taxon>
        <taxon>Actinomycetota</taxon>
        <taxon>Actinomycetes</taxon>
        <taxon>Kitasatosporales</taxon>
        <taxon>Streptomycetaceae</taxon>
        <taxon>Streptomyces</taxon>
    </lineage>
</organism>
<reference evidence="3" key="1">
    <citation type="submission" date="2023-07" db="EMBL/GenBank/DDBJ databases">
        <title>30 novel species of actinomycetes from the DSMZ collection.</title>
        <authorList>
            <person name="Nouioui I."/>
        </authorList>
    </citation>
    <scope>NUCLEOTIDE SEQUENCE [LARGE SCALE GENOMIC DNA]</scope>
    <source>
        <strain evidence="3">DSM 44917</strain>
    </source>
</reference>
<evidence type="ECO:0000313" key="2">
    <source>
        <dbReference type="EMBL" id="MDT0308898.1"/>
    </source>
</evidence>
<dbReference type="RefSeq" id="WP_311631845.1">
    <property type="nucleotide sequence ID" value="NZ_JAVREN010000028.1"/>
</dbReference>
<proteinExistence type="predicted"/>
<keyword evidence="3" id="KW-1185">Reference proteome</keyword>
<dbReference type="Proteomes" id="UP001183388">
    <property type="component" value="Unassembled WGS sequence"/>
</dbReference>
<comment type="caution">
    <text evidence="2">The sequence shown here is derived from an EMBL/GenBank/DDBJ whole genome shotgun (WGS) entry which is preliminary data.</text>
</comment>
<feature type="region of interest" description="Disordered" evidence="1">
    <location>
        <begin position="1"/>
        <end position="87"/>
    </location>
</feature>
<dbReference type="EMBL" id="JAVREN010000028">
    <property type="protein sequence ID" value="MDT0308898.1"/>
    <property type="molecule type" value="Genomic_DNA"/>
</dbReference>
<gene>
    <name evidence="2" type="ORF">RM780_18305</name>
</gene>
<evidence type="ECO:0000256" key="1">
    <source>
        <dbReference type="SAM" id="MobiDB-lite"/>
    </source>
</evidence>
<sequence>MNARTPRRATARTSRRATGRGIAGGTPVHRLIRRLLPAPRGEYANDGFPLRHPPTRPAPPAAPRPGDVPAPGPGPGWEDEGPKPSST</sequence>